<dbReference type="PANTHER" id="PTHR15032:SF4">
    <property type="entry name" value="N-ACYL-PHOSPHATIDYLETHANOLAMINE-HYDROLYZING PHOSPHOLIPASE D"/>
    <property type="match status" value="1"/>
</dbReference>
<comment type="caution">
    <text evidence="2">The sequence shown here is derived from an EMBL/GenBank/DDBJ whole genome shotgun (WGS) entry which is preliminary data.</text>
</comment>
<dbReference type="AlphaFoldDB" id="A0AAW1RIS8"/>
<gene>
    <name evidence="2" type="ORF">WJX81_000714</name>
</gene>
<dbReference type="InterPro" id="IPR001279">
    <property type="entry name" value="Metallo-B-lactamas"/>
</dbReference>
<dbReference type="SUPFAM" id="SSF56281">
    <property type="entry name" value="Metallo-hydrolase/oxidoreductase"/>
    <property type="match status" value="1"/>
</dbReference>
<evidence type="ECO:0000313" key="3">
    <source>
        <dbReference type="Proteomes" id="UP001445335"/>
    </source>
</evidence>
<reference evidence="2 3" key="1">
    <citation type="journal article" date="2024" name="Nat. Commun.">
        <title>Phylogenomics reveals the evolutionary origins of lichenization in chlorophyte algae.</title>
        <authorList>
            <person name="Puginier C."/>
            <person name="Libourel C."/>
            <person name="Otte J."/>
            <person name="Skaloud P."/>
            <person name="Haon M."/>
            <person name="Grisel S."/>
            <person name="Petersen M."/>
            <person name="Berrin J.G."/>
            <person name="Delaux P.M."/>
            <person name="Dal Grande F."/>
            <person name="Keller J."/>
        </authorList>
    </citation>
    <scope>NUCLEOTIDE SEQUENCE [LARGE SCALE GENOMIC DNA]</scope>
    <source>
        <strain evidence="2 3">SAG 245.80</strain>
    </source>
</reference>
<dbReference type="Pfam" id="PF12706">
    <property type="entry name" value="Lactamase_B_2"/>
    <property type="match status" value="1"/>
</dbReference>
<proteinExistence type="predicted"/>
<protein>
    <recommendedName>
        <fullName evidence="1">Metallo-beta-lactamase domain-containing protein</fullName>
    </recommendedName>
</protein>
<keyword evidence="3" id="KW-1185">Reference proteome</keyword>
<sequence length="153" mass="16132">MQHWSLRSGFDRRTSLWGGFAVHAGVHAFYFAGDTGYCPAFAEVGSRLGPFDLAAIPVGAYAPTWLMAPQHVTPQEAVRIHGDIRSRSIGVHCCTFSLTDEPLDEPPRLLGEAAAAAGLPPDAFTVLQHGAMLQTAGGVDRNAPRVLGAPAAA</sequence>
<dbReference type="InterPro" id="IPR036866">
    <property type="entry name" value="RibonucZ/Hydroxyglut_hydro"/>
</dbReference>
<evidence type="ECO:0000313" key="2">
    <source>
        <dbReference type="EMBL" id="KAK9833519.1"/>
    </source>
</evidence>
<feature type="domain" description="Metallo-beta-lactamase" evidence="1">
    <location>
        <begin position="2"/>
        <end position="87"/>
    </location>
</feature>
<dbReference type="EMBL" id="JALJOU010000035">
    <property type="protein sequence ID" value="KAK9833519.1"/>
    <property type="molecule type" value="Genomic_DNA"/>
</dbReference>
<dbReference type="Gene3D" id="3.60.15.10">
    <property type="entry name" value="Ribonuclease Z/Hydroxyacylglutathione hydrolase-like"/>
    <property type="match status" value="1"/>
</dbReference>
<organism evidence="2 3">
    <name type="scientific">Elliptochloris bilobata</name>
    <dbReference type="NCBI Taxonomy" id="381761"/>
    <lineage>
        <taxon>Eukaryota</taxon>
        <taxon>Viridiplantae</taxon>
        <taxon>Chlorophyta</taxon>
        <taxon>core chlorophytes</taxon>
        <taxon>Trebouxiophyceae</taxon>
        <taxon>Trebouxiophyceae incertae sedis</taxon>
        <taxon>Elliptochloris clade</taxon>
        <taxon>Elliptochloris</taxon>
    </lineage>
</organism>
<dbReference type="PANTHER" id="PTHR15032">
    <property type="entry name" value="N-ACYL-PHOSPHATIDYLETHANOLAMINE-HYDROLYZING PHOSPHOLIPASE D"/>
    <property type="match status" value="1"/>
</dbReference>
<evidence type="ECO:0000259" key="1">
    <source>
        <dbReference type="Pfam" id="PF12706"/>
    </source>
</evidence>
<dbReference type="Proteomes" id="UP001445335">
    <property type="component" value="Unassembled WGS sequence"/>
</dbReference>
<accession>A0AAW1RIS8</accession>
<dbReference type="GO" id="GO:0005737">
    <property type="term" value="C:cytoplasm"/>
    <property type="evidence" value="ECO:0007669"/>
    <property type="project" value="TreeGrafter"/>
</dbReference>
<name>A0AAW1RIS8_9CHLO</name>